<dbReference type="PANTHER" id="PTHR11937">
    <property type="entry name" value="ACTIN"/>
    <property type="match status" value="1"/>
</dbReference>
<dbReference type="PRINTS" id="PR00190">
    <property type="entry name" value="ACTIN"/>
</dbReference>
<dbReference type="EMBL" id="JAHDYR010000007">
    <property type="protein sequence ID" value="KAG9395896.1"/>
    <property type="molecule type" value="Genomic_DNA"/>
</dbReference>
<dbReference type="SUPFAM" id="SSF53067">
    <property type="entry name" value="Actin-like ATPase domain"/>
    <property type="match status" value="2"/>
</dbReference>
<dbReference type="InterPro" id="IPR004000">
    <property type="entry name" value="Actin"/>
</dbReference>
<keyword evidence="3" id="KW-1185">Reference proteome</keyword>
<evidence type="ECO:0000313" key="3">
    <source>
        <dbReference type="Proteomes" id="UP000717585"/>
    </source>
</evidence>
<dbReference type="InterPro" id="IPR043129">
    <property type="entry name" value="ATPase_NBD"/>
</dbReference>
<name>A0A8J6AVL2_9EUKA</name>
<protein>
    <submittedName>
        <fullName evidence="2">Actin-related protein</fullName>
    </submittedName>
</protein>
<dbReference type="Gene3D" id="3.90.640.10">
    <property type="entry name" value="Actin, Chain A, domain 4"/>
    <property type="match status" value="1"/>
</dbReference>
<reference evidence="2" key="1">
    <citation type="submission" date="2021-05" db="EMBL/GenBank/DDBJ databases">
        <title>A free-living protist that lacks canonical eukaryotic 1 DNA replication and segregation systems.</title>
        <authorList>
            <person name="Salas-Leiva D.E."/>
            <person name="Tromer E.C."/>
            <person name="Curtis B.A."/>
            <person name="Jerlstrom-Hultqvist J."/>
            <person name="Kolisko M."/>
            <person name="Yi Z."/>
            <person name="Salas-Leiva J.S."/>
            <person name="Gallot-Lavallee L."/>
            <person name="Kops G.J.P.L."/>
            <person name="Archibald J.M."/>
            <person name="Simpson A.G.B."/>
            <person name="Roger A.J."/>
        </authorList>
    </citation>
    <scope>NUCLEOTIDE SEQUENCE</scope>
    <source>
        <strain evidence="2">BICM</strain>
    </source>
</reference>
<dbReference type="OrthoDB" id="421448at2759"/>
<dbReference type="PROSITE" id="PS01132">
    <property type="entry name" value="ACTINS_ACT_LIKE"/>
    <property type="match status" value="1"/>
</dbReference>
<evidence type="ECO:0000256" key="1">
    <source>
        <dbReference type="RuleBase" id="RU000487"/>
    </source>
</evidence>
<gene>
    <name evidence="2" type="ORF">J8273_2231</name>
</gene>
<dbReference type="InterPro" id="IPR020902">
    <property type="entry name" value="Actin/actin-like_CS"/>
</dbReference>
<comment type="similarity">
    <text evidence="1">Belongs to the actin family.</text>
</comment>
<accession>A0A8J6AVL2</accession>
<dbReference type="AlphaFoldDB" id="A0A8J6AVL2"/>
<dbReference type="Pfam" id="PF00022">
    <property type="entry name" value="Actin"/>
    <property type="match status" value="1"/>
</dbReference>
<dbReference type="Gene3D" id="3.30.420.40">
    <property type="match status" value="2"/>
</dbReference>
<evidence type="ECO:0000313" key="2">
    <source>
        <dbReference type="EMBL" id="KAG9395896.1"/>
    </source>
</evidence>
<sequence length="412" mass="46206">MSSKPAIVIDVGTGFTKMGYAGTDEPSYLIPTTFAGNPPEAKPGKKHGLEDLDFFIGQEAIAKQKSYGLSYPVRHGLIENWDQMEKFWSQSLFQYLHCDPEEHNFLLTEPPLNTPENREQTAEIWFETFNAGGIYIAVQAVLALCASWTSKKSASRQLTGTVIDSGDGVTHVIPVSDGAVIASAIKHIPIAGRDFTNFTMNMMRGREKMPTADALQIAMRMKERHAYVCKDLKREILAFDASPVDYIKLYTGMDRVNMKTFEVEMGYERFMAPEIFFNPAIYSGDFVTPLPDLVDQTIQACPIDCRKPLYNNIVLSGGSTMFQNFSKRLQRDIKKLANDRIKYSHEVSGGRIPLAELDVNVVSHKKQRYAVWYGGSLLSTTPEFGTGMVHTREDYLEYGPSICRHNPVLGLN</sequence>
<comment type="caution">
    <text evidence="2">The sequence shown here is derived from an EMBL/GenBank/DDBJ whole genome shotgun (WGS) entry which is preliminary data.</text>
</comment>
<proteinExistence type="inferred from homology"/>
<dbReference type="FunFam" id="3.30.420.40:FF:000029">
    <property type="entry name" value="Actin-related protein 3"/>
    <property type="match status" value="1"/>
</dbReference>
<dbReference type="CDD" id="cd10221">
    <property type="entry name" value="ASKHA_NBD_Arp3-like"/>
    <property type="match status" value="1"/>
</dbReference>
<dbReference type="Proteomes" id="UP000717585">
    <property type="component" value="Unassembled WGS sequence"/>
</dbReference>
<dbReference type="SMART" id="SM00268">
    <property type="entry name" value="ACTIN"/>
    <property type="match status" value="1"/>
</dbReference>
<organism evidence="2 3">
    <name type="scientific">Carpediemonas membranifera</name>
    <dbReference type="NCBI Taxonomy" id="201153"/>
    <lineage>
        <taxon>Eukaryota</taxon>
        <taxon>Metamonada</taxon>
        <taxon>Carpediemonas-like organisms</taxon>
        <taxon>Carpediemonas</taxon>
    </lineage>
</organism>